<feature type="binding site" description="axial binding residue" evidence="8">
    <location>
        <position position="511"/>
    </location>
    <ligand>
        <name>heme</name>
        <dbReference type="ChEBI" id="CHEBI:30413"/>
    </ligand>
    <ligandPart>
        <name>Fe</name>
        <dbReference type="ChEBI" id="CHEBI:18248"/>
    </ligandPart>
</feature>
<dbReference type="GO" id="GO:0004497">
    <property type="term" value="F:monooxygenase activity"/>
    <property type="evidence" value="ECO:0007669"/>
    <property type="project" value="UniProtKB-KW"/>
</dbReference>
<keyword evidence="12" id="KW-1185">Reference proteome</keyword>
<dbReference type="InterPro" id="IPR036396">
    <property type="entry name" value="Cyt_P450_sf"/>
</dbReference>
<protein>
    <recommendedName>
        <fullName evidence="13">Cytochrome P450</fullName>
    </recommendedName>
</protein>
<dbReference type="Proteomes" id="UP000620124">
    <property type="component" value="Unassembled WGS sequence"/>
</dbReference>
<keyword evidence="5 9" id="KW-0560">Oxidoreductase</keyword>
<dbReference type="SUPFAM" id="SSF48264">
    <property type="entry name" value="Cytochrome P450"/>
    <property type="match status" value="1"/>
</dbReference>
<evidence type="ECO:0000256" key="7">
    <source>
        <dbReference type="ARBA" id="ARBA00023033"/>
    </source>
</evidence>
<dbReference type="CDD" id="cd11063">
    <property type="entry name" value="CYP52"/>
    <property type="match status" value="1"/>
</dbReference>
<keyword evidence="10" id="KW-0472">Membrane</keyword>
<dbReference type="Pfam" id="PF00067">
    <property type="entry name" value="p450"/>
    <property type="match status" value="1"/>
</dbReference>
<evidence type="ECO:0000256" key="8">
    <source>
        <dbReference type="PIRSR" id="PIRSR602401-1"/>
    </source>
</evidence>
<proteinExistence type="inferred from homology"/>
<dbReference type="PROSITE" id="PS00086">
    <property type="entry name" value="CYTOCHROME_P450"/>
    <property type="match status" value="1"/>
</dbReference>
<evidence type="ECO:0000256" key="3">
    <source>
        <dbReference type="ARBA" id="ARBA00022617"/>
    </source>
</evidence>
<comment type="similarity">
    <text evidence="2 9">Belongs to the cytochrome P450 family.</text>
</comment>
<dbReference type="GO" id="GO:0005506">
    <property type="term" value="F:iron ion binding"/>
    <property type="evidence" value="ECO:0007669"/>
    <property type="project" value="InterPro"/>
</dbReference>
<dbReference type="GO" id="GO:0020037">
    <property type="term" value="F:heme binding"/>
    <property type="evidence" value="ECO:0007669"/>
    <property type="project" value="InterPro"/>
</dbReference>
<gene>
    <name evidence="11" type="ORF">MVEN_00083100</name>
</gene>
<organism evidence="11 12">
    <name type="scientific">Mycena venus</name>
    <dbReference type="NCBI Taxonomy" id="2733690"/>
    <lineage>
        <taxon>Eukaryota</taxon>
        <taxon>Fungi</taxon>
        <taxon>Dikarya</taxon>
        <taxon>Basidiomycota</taxon>
        <taxon>Agaricomycotina</taxon>
        <taxon>Agaricomycetes</taxon>
        <taxon>Agaricomycetidae</taxon>
        <taxon>Agaricales</taxon>
        <taxon>Marasmiineae</taxon>
        <taxon>Mycenaceae</taxon>
        <taxon>Mycena</taxon>
    </lineage>
</organism>
<keyword evidence="10" id="KW-1133">Transmembrane helix</keyword>
<evidence type="ECO:0000256" key="1">
    <source>
        <dbReference type="ARBA" id="ARBA00001971"/>
    </source>
</evidence>
<evidence type="ECO:0008006" key="13">
    <source>
        <dbReference type="Google" id="ProtNLM"/>
    </source>
</evidence>
<dbReference type="PANTHER" id="PTHR24287">
    <property type="entry name" value="P450, PUTATIVE (EUROFUNG)-RELATED"/>
    <property type="match status" value="1"/>
</dbReference>
<evidence type="ECO:0000256" key="9">
    <source>
        <dbReference type="RuleBase" id="RU000461"/>
    </source>
</evidence>
<dbReference type="EMBL" id="JACAZI010000001">
    <property type="protein sequence ID" value="KAF7372236.1"/>
    <property type="molecule type" value="Genomic_DNA"/>
</dbReference>
<dbReference type="InterPro" id="IPR047146">
    <property type="entry name" value="Cyt_P450_E_CYP52_fungi"/>
</dbReference>
<feature type="transmembrane region" description="Helical" evidence="10">
    <location>
        <begin position="7"/>
        <end position="28"/>
    </location>
</feature>
<dbReference type="GO" id="GO:0016705">
    <property type="term" value="F:oxidoreductase activity, acting on paired donors, with incorporation or reduction of molecular oxygen"/>
    <property type="evidence" value="ECO:0007669"/>
    <property type="project" value="InterPro"/>
</dbReference>
<evidence type="ECO:0000313" key="11">
    <source>
        <dbReference type="EMBL" id="KAF7372236.1"/>
    </source>
</evidence>
<evidence type="ECO:0000256" key="4">
    <source>
        <dbReference type="ARBA" id="ARBA00022723"/>
    </source>
</evidence>
<dbReference type="PRINTS" id="PR00463">
    <property type="entry name" value="EP450I"/>
</dbReference>
<dbReference type="PANTHER" id="PTHR24287:SF1">
    <property type="entry name" value="P450, PUTATIVE (EUROFUNG)-RELATED"/>
    <property type="match status" value="1"/>
</dbReference>
<dbReference type="PRINTS" id="PR00385">
    <property type="entry name" value="P450"/>
</dbReference>
<dbReference type="Gene3D" id="1.10.630.10">
    <property type="entry name" value="Cytochrome P450"/>
    <property type="match status" value="1"/>
</dbReference>
<accession>A0A8H7DI61</accession>
<dbReference type="InterPro" id="IPR017972">
    <property type="entry name" value="Cyt_P450_CS"/>
</dbReference>
<dbReference type="OrthoDB" id="1470350at2759"/>
<keyword evidence="10" id="KW-0812">Transmembrane</keyword>
<name>A0A8H7DI61_9AGAR</name>
<evidence type="ECO:0000313" key="12">
    <source>
        <dbReference type="Proteomes" id="UP000620124"/>
    </source>
</evidence>
<dbReference type="InterPro" id="IPR001128">
    <property type="entry name" value="Cyt_P450"/>
</dbReference>
<dbReference type="AlphaFoldDB" id="A0A8H7DI61"/>
<comment type="caution">
    <text evidence="11">The sequence shown here is derived from an EMBL/GenBank/DDBJ whole genome shotgun (WGS) entry which is preliminary data.</text>
</comment>
<evidence type="ECO:0000256" key="6">
    <source>
        <dbReference type="ARBA" id="ARBA00023004"/>
    </source>
</evidence>
<dbReference type="InterPro" id="IPR002401">
    <property type="entry name" value="Cyt_P450_E_grp-I"/>
</dbReference>
<evidence type="ECO:0000256" key="2">
    <source>
        <dbReference type="ARBA" id="ARBA00010617"/>
    </source>
</evidence>
<keyword evidence="4 8" id="KW-0479">Metal-binding</keyword>
<keyword evidence="7 9" id="KW-0503">Monooxygenase</keyword>
<comment type="cofactor">
    <cofactor evidence="1 8">
        <name>heme</name>
        <dbReference type="ChEBI" id="CHEBI:30413"/>
    </cofactor>
</comment>
<keyword evidence="3 8" id="KW-0349">Heme</keyword>
<feature type="transmembrane region" description="Helical" evidence="10">
    <location>
        <begin position="43"/>
        <end position="65"/>
    </location>
</feature>
<sequence length="587" mass="66975">MEVPPGLAYIAQVLPITLVPSLLTYVFLTRSLPLLDLRLPPLPMWSCVLVALIAQPVGVFITYMYREFQYARDAAARGAVPIPVVHDKWPGGFYLLSALGKSSYPGDFLLDWCDRYGNTVMAKVLCDRLIFTTEPEHVKTILATEFDNYWKGPDAGRMGQSLLGFGVFNTDDEMWKFHRAMSRPFFNRERISNFELFDTHTQDILSRMKQRLVEGFAIDIQDCVSRFTLDSATDFLFGKSVDSTSAGLPYPESAPIVNSAHFLNHPSNIYATAFSQGQTLMVDRGAYSTKWPLAEFWKDRVKPHREIADAYIEPILNAALEKRRAEQADIKLEEEPTTFLSYLVQATDNKEVIRDSIFNILVAGRDTTAATLTFAVYMLAEHPDMADRLRKEIIDVVGSSRMPTYDDLRDMKYLRAFVNETLRLYPPVPFNSRTSKNATTWPAIKPGDKPLYVTPNTRIRYSVFLMHRRTDLWGPDALTFDPDRFLDDRVERYLTPNPFIFLPFNAGPRICLGQQFAYNEASFFLVRLLQSFSAFSLAADAQPELTRPPQSWKMCKGSQATEKIMLGRHLTMFAKGGLWVRMEVDRE</sequence>
<evidence type="ECO:0000256" key="10">
    <source>
        <dbReference type="SAM" id="Phobius"/>
    </source>
</evidence>
<reference evidence="11" key="1">
    <citation type="submission" date="2020-05" db="EMBL/GenBank/DDBJ databases">
        <title>Mycena genomes resolve the evolution of fungal bioluminescence.</title>
        <authorList>
            <person name="Tsai I.J."/>
        </authorList>
    </citation>
    <scope>NUCLEOTIDE SEQUENCE</scope>
    <source>
        <strain evidence="11">CCC161011</strain>
    </source>
</reference>
<keyword evidence="6 8" id="KW-0408">Iron</keyword>
<evidence type="ECO:0000256" key="5">
    <source>
        <dbReference type="ARBA" id="ARBA00023002"/>
    </source>
</evidence>